<organism evidence="1 2">
    <name type="scientific">Hibiscus sabdariffa</name>
    <name type="common">roselle</name>
    <dbReference type="NCBI Taxonomy" id="183260"/>
    <lineage>
        <taxon>Eukaryota</taxon>
        <taxon>Viridiplantae</taxon>
        <taxon>Streptophyta</taxon>
        <taxon>Embryophyta</taxon>
        <taxon>Tracheophyta</taxon>
        <taxon>Spermatophyta</taxon>
        <taxon>Magnoliopsida</taxon>
        <taxon>eudicotyledons</taxon>
        <taxon>Gunneridae</taxon>
        <taxon>Pentapetalae</taxon>
        <taxon>rosids</taxon>
        <taxon>malvids</taxon>
        <taxon>Malvales</taxon>
        <taxon>Malvaceae</taxon>
        <taxon>Malvoideae</taxon>
        <taxon>Hibiscus</taxon>
    </lineage>
</organism>
<proteinExistence type="predicted"/>
<reference evidence="1 2" key="1">
    <citation type="journal article" date="2024" name="G3 (Bethesda)">
        <title>Genome assembly of Hibiscus sabdariffa L. provides insights into metabolisms of medicinal natural products.</title>
        <authorList>
            <person name="Kim T."/>
        </authorList>
    </citation>
    <scope>NUCLEOTIDE SEQUENCE [LARGE SCALE GENOMIC DNA]</scope>
    <source>
        <strain evidence="1">TK-2024</strain>
        <tissue evidence="1">Old leaves</tissue>
    </source>
</reference>
<accession>A0ABR2D5E8</accession>
<dbReference type="EMBL" id="JBBPBM010000036">
    <property type="protein sequence ID" value="KAK8529733.1"/>
    <property type="molecule type" value="Genomic_DNA"/>
</dbReference>
<protein>
    <submittedName>
        <fullName evidence="1">Uncharacterized protein</fullName>
    </submittedName>
</protein>
<evidence type="ECO:0000313" key="2">
    <source>
        <dbReference type="Proteomes" id="UP001472677"/>
    </source>
</evidence>
<comment type="caution">
    <text evidence="1">The sequence shown here is derived from an EMBL/GenBank/DDBJ whole genome shotgun (WGS) entry which is preliminary data.</text>
</comment>
<evidence type="ECO:0000313" key="1">
    <source>
        <dbReference type="EMBL" id="KAK8529733.1"/>
    </source>
</evidence>
<gene>
    <name evidence="1" type="ORF">V6N12_060506</name>
</gene>
<name>A0ABR2D5E8_9ROSI</name>
<dbReference type="Proteomes" id="UP001472677">
    <property type="component" value="Unassembled WGS sequence"/>
</dbReference>
<sequence length="93" mass="10549">MQRTGSEGRIQKLPRHKAERPCRCILRLSAVGFRTKPRAAAGYGSTRLNSNRDADTLVIKINTTDLQMFEIDDPPDFILTIVQEDLLSFYVPN</sequence>
<keyword evidence="2" id="KW-1185">Reference proteome</keyword>